<proteinExistence type="predicted"/>
<evidence type="ECO:0000313" key="2">
    <source>
        <dbReference type="Proteomes" id="UP001377168"/>
    </source>
</evidence>
<reference evidence="1" key="1">
    <citation type="submission" date="2024-03" db="EMBL/GenBank/DDBJ databases">
        <title>Novel Streptomyces species of biotechnological and ecological value are a feature of Machair soil.</title>
        <authorList>
            <person name="Prole J.R."/>
            <person name="Goodfellow M."/>
            <person name="Allenby N."/>
            <person name="Ward A.C."/>
        </authorList>
    </citation>
    <scope>NUCLEOTIDE SEQUENCE</scope>
    <source>
        <strain evidence="1">MS2.AVA.5</strain>
    </source>
</reference>
<keyword evidence="2" id="KW-1185">Reference proteome</keyword>
<comment type="caution">
    <text evidence="1">The sequence shown here is derived from an EMBL/GenBank/DDBJ whole genome shotgun (WGS) entry which is preliminary data.</text>
</comment>
<organism evidence="1 2">
    <name type="scientific">Streptomyces achmelvichensis</name>
    <dbReference type="NCBI Taxonomy" id="3134111"/>
    <lineage>
        <taxon>Bacteria</taxon>
        <taxon>Bacillati</taxon>
        <taxon>Actinomycetota</taxon>
        <taxon>Actinomycetes</taxon>
        <taxon>Kitasatosporales</taxon>
        <taxon>Streptomycetaceae</taxon>
        <taxon>Streptomyces</taxon>
    </lineage>
</organism>
<sequence>MDMLWSGWGDPAKAAPLPDSVIELLQAALGVKPRSADPIALEEIRVPDSPLGTDVRDALAGALGGPEHLRTDAETRIRHTRGKSTPDLLRIRAGNTDDTPAAVLLPGSHDDVVAVLAVCADHGVAVVPFGGGTSVVGGLAPEGQGPFVALDLRRMDALLSLDEVSRTATFQPGLRAPEAEALLAERGFTLGHFPQSYEWATIGGFAAARSSGQASAGYGRFDEMVLGLTVATPRGSLDLGRSPRSAAGPDLRQLVLGSEGAFGVITSVTVRIRPRPVERVYEGWRFATFEAGAAALRTLAQDGPRPTVLRLSDETETLIGLAQPDAIGGSGPDGAPAGCMAIVGFEGTHEDNASRQQQARAVLETCGGELVGTEPGERWAHGRYSAPYLRDALLDAGAFAETLETATFWSGIPALYDAVRTALNETLTAAGTPPLVMCHISHVYETGASLYFTVVSAQGEDPIAHWTPVKRAANDAILASGGTISHHHGVGTDHRDWFGQEIGALGTDILQAVKARLDPDGILNPGVLLPLR</sequence>
<accession>A0ACC6Q6Y9</accession>
<protein>
    <submittedName>
        <fullName evidence="1">FAD-binding oxidoreductase</fullName>
    </submittedName>
</protein>
<name>A0ACC6Q6Y9_9ACTN</name>
<dbReference type="EMBL" id="JBBKAJ010000022">
    <property type="protein sequence ID" value="MEJ8639356.1"/>
    <property type="molecule type" value="Genomic_DNA"/>
</dbReference>
<dbReference type="Proteomes" id="UP001377168">
    <property type="component" value="Unassembled WGS sequence"/>
</dbReference>
<gene>
    <name evidence="1" type="ORF">WKI67_39045</name>
</gene>
<evidence type="ECO:0000313" key="1">
    <source>
        <dbReference type="EMBL" id="MEJ8639356.1"/>
    </source>
</evidence>